<dbReference type="SUPFAM" id="SSF56784">
    <property type="entry name" value="HAD-like"/>
    <property type="match status" value="1"/>
</dbReference>
<dbReference type="SFLD" id="SFLDG01140">
    <property type="entry name" value="C2.B:_Phosphomannomutase_and_P"/>
    <property type="match status" value="1"/>
</dbReference>
<dbReference type="EMBL" id="MQVS01000011">
    <property type="protein sequence ID" value="OKL51000.1"/>
    <property type="molecule type" value="Genomic_DNA"/>
</dbReference>
<dbReference type="GO" id="GO:0016791">
    <property type="term" value="F:phosphatase activity"/>
    <property type="evidence" value="ECO:0007669"/>
    <property type="project" value="TreeGrafter"/>
</dbReference>
<reference evidence="2" key="1">
    <citation type="submission" date="2016-12" db="EMBL/GenBank/DDBJ databases">
        <authorList>
            <person name="Meng X."/>
        </authorList>
    </citation>
    <scope>NUCLEOTIDE SEQUENCE [LARGE SCALE GENOMIC DNA]</scope>
    <source>
        <strain evidence="2">DSM 20732</strain>
    </source>
</reference>
<dbReference type="RefSeq" id="WP_073825746.1">
    <property type="nucleotide sequence ID" value="NZ_JAUNKL010000003.1"/>
</dbReference>
<dbReference type="InterPro" id="IPR023214">
    <property type="entry name" value="HAD_sf"/>
</dbReference>
<dbReference type="NCBIfam" id="TIGR01484">
    <property type="entry name" value="HAD-SF-IIB"/>
    <property type="match status" value="1"/>
</dbReference>
<dbReference type="SFLD" id="SFLDS00003">
    <property type="entry name" value="Haloacid_Dehalogenase"/>
    <property type="match status" value="1"/>
</dbReference>
<dbReference type="Pfam" id="PF08282">
    <property type="entry name" value="Hydrolase_3"/>
    <property type="match status" value="1"/>
</dbReference>
<dbReference type="InterPro" id="IPR006379">
    <property type="entry name" value="HAD-SF_hydro_IIB"/>
</dbReference>
<protein>
    <recommendedName>
        <fullName evidence="3">HAD family hydrolase</fullName>
    </recommendedName>
</protein>
<organism evidence="1 2">
    <name type="scientific">Buchananella hordeovulneris</name>
    <dbReference type="NCBI Taxonomy" id="52770"/>
    <lineage>
        <taxon>Bacteria</taxon>
        <taxon>Bacillati</taxon>
        <taxon>Actinomycetota</taxon>
        <taxon>Actinomycetes</taxon>
        <taxon>Actinomycetales</taxon>
        <taxon>Actinomycetaceae</taxon>
        <taxon>Buchananella</taxon>
    </lineage>
</organism>
<keyword evidence="2" id="KW-1185">Reference proteome</keyword>
<dbReference type="STRING" id="52770.BSZ40_09575"/>
<dbReference type="PANTHER" id="PTHR10000">
    <property type="entry name" value="PHOSPHOSERINE PHOSPHATASE"/>
    <property type="match status" value="1"/>
</dbReference>
<evidence type="ECO:0000313" key="2">
    <source>
        <dbReference type="Proteomes" id="UP000185612"/>
    </source>
</evidence>
<dbReference type="NCBIfam" id="TIGR00099">
    <property type="entry name" value="Cof-subfamily"/>
    <property type="match status" value="1"/>
</dbReference>
<evidence type="ECO:0000313" key="1">
    <source>
        <dbReference type="EMBL" id="OKL51000.1"/>
    </source>
</evidence>
<name>A0A1Q5PUC5_9ACTO</name>
<dbReference type="PROSITE" id="PS01228">
    <property type="entry name" value="COF_1"/>
    <property type="match status" value="1"/>
</dbReference>
<dbReference type="InterPro" id="IPR000150">
    <property type="entry name" value="Cof"/>
</dbReference>
<dbReference type="GO" id="GO:0000287">
    <property type="term" value="F:magnesium ion binding"/>
    <property type="evidence" value="ECO:0007669"/>
    <property type="project" value="TreeGrafter"/>
</dbReference>
<dbReference type="InParanoid" id="A0A1Q5PUC5"/>
<accession>A0A1Q5PUC5</accession>
<dbReference type="AlphaFoldDB" id="A0A1Q5PUC5"/>
<dbReference type="PANTHER" id="PTHR10000:SF53">
    <property type="entry name" value="5-AMINO-6-(5-PHOSPHO-D-RIBITYLAMINO)URACIL PHOSPHATASE YBJI-RELATED"/>
    <property type="match status" value="1"/>
</dbReference>
<dbReference type="InterPro" id="IPR036412">
    <property type="entry name" value="HAD-like_sf"/>
</dbReference>
<dbReference type="Gene3D" id="3.40.50.1000">
    <property type="entry name" value="HAD superfamily/HAD-like"/>
    <property type="match status" value="1"/>
</dbReference>
<dbReference type="CDD" id="cd07518">
    <property type="entry name" value="HAD_YbiV-Like"/>
    <property type="match status" value="1"/>
</dbReference>
<dbReference type="Proteomes" id="UP000185612">
    <property type="component" value="Unassembled WGS sequence"/>
</dbReference>
<gene>
    <name evidence="1" type="ORF">BSZ40_09575</name>
</gene>
<comment type="caution">
    <text evidence="1">The sequence shown here is derived from an EMBL/GenBank/DDBJ whole genome shotgun (WGS) entry which is preliminary data.</text>
</comment>
<dbReference type="GO" id="GO:0005829">
    <property type="term" value="C:cytosol"/>
    <property type="evidence" value="ECO:0007669"/>
    <property type="project" value="TreeGrafter"/>
</dbReference>
<proteinExistence type="predicted"/>
<sequence length="279" mass="29776">MPLAWDTLDPTTLDIRLVAADMDGTLLTAAGQLPADFLELLGQLAARGVTFVPASGRQYHSLRRVFAASPVPLSYIGENGSIVVHAGQTVSTTTVSAAVVTQVIDLVRAATPADTQLDLVFCGARSAYIERDDEAFRSEANKYYARLEVVEDLKAVTDQALKLAVYDSAGRANLTRALFAPVAHTNQVVVSGAHWIDIMDPHVSKGQALSRLQALLGVTSAQTMAFGDYFNDVEMLQAADYSFAVANAHPTVAASARYRAPSNDDDGVGKVLRRLLLAG</sequence>
<evidence type="ECO:0008006" key="3">
    <source>
        <dbReference type="Google" id="ProtNLM"/>
    </source>
</evidence>
<dbReference type="Gene3D" id="3.30.1240.10">
    <property type="match status" value="1"/>
</dbReference>